<proteinExistence type="predicted"/>
<protein>
    <submittedName>
        <fullName evidence="1">Uncharacterized protein</fullName>
    </submittedName>
</protein>
<organism evidence="1 2">
    <name type="scientific">Trichonephila clavata</name>
    <name type="common">Joro spider</name>
    <name type="synonym">Nephila clavata</name>
    <dbReference type="NCBI Taxonomy" id="2740835"/>
    <lineage>
        <taxon>Eukaryota</taxon>
        <taxon>Metazoa</taxon>
        <taxon>Ecdysozoa</taxon>
        <taxon>Arthropoda</taxon>
        <taxon>Chelicerata</taxon>
        <taxon>Arachnida</taxon>
        <taxon>Araneae</taxon>
        <taxon>Araneomorphae</taxon>
        <taxon>Entelegynae</taxon>
        <taxon>Araneoidea</taxon>
        <taxon>Nephilidae</taxon>
        <taxon>Trichonephila</taxon>
    </lineage>
</organism>
<evidence type="ECO:0000313" key="1">
    <source>
        <dbReference type="EMBL" id="GFR06640.1"/>
    </source>
</evidence>
<keyword evidence="2" id="KW-1185">Reference proteome</keyword>
<gene>
    <name evidence="1" type="ORF">TNCT_154371</name>
</gene>
<dbReference type="AlphaFoldDB" id="A0A8X6LEB7"/>
<sequence length="93" mass="10042">MLQPPTSSEVRLGTVGEQTQSIKRKHFIDNLACPIRSRLTRVHHAPITVYGGPCVINAPLPGPETHRKDKIHIQLPSSGPADAFSLGESPSTP</sequence>
<name>A0A8X6LEB7_TRICU</name>
<dbReference type="Proteomes" id="UP000887116">
    <property type="component" value="Unassembled WGS sequence"/>
</dbReference>
<dbReference type="EMBL" id="BMAO01006169">
    <property type="protein sequence ID" value="GFR06640.1"/>
    <property type="molecule type" value="Genomic_DNA"/>
</dbReference>
<comment type="caution">
    <text evidence="1">The sequence shown here is derived from an EMBL/GenBank/DDBJ whole genome shotgun (WGS) entry which is preliminary data.</text>
</comment>
<accession>A0A8X6LEB7</accession>
<reference evidence="1" key="1">
    <citation type="submission" date="2020-07" db="EMBL/GenBank/DDBJ databases">
        <title>Multicomponent nature underlies the extraordinary mechanical properties of spider dragline silk.</title>
        <authorList>
            <person name="Kono N."/>
            <person name="Nakamura H."/>
            <person name="Mori M."/>
            <person name="Yoshida Y."/>
            <person name="Ohtoshi R."/>
            <person name="Malay A.D."/>
            <person name="Moran D.A.P."/>
            <person name="Tomita M."/>
            <person name="Numata K."/>
            <person name="Arakawa K."/>
        </authorList>
    </citation>
    <scope>NUCLEOTIDE SEQUENCE</scope>
</reference>
<evidence type="ECO:0000313" key="2">
    <source>
        <dbReference type="Proteomes" id="UP000887116"/>
    </source>
</evidence>